<organism evidence="1 2">
    <name type="scientific">Mycena maculata</name>
    <dbReference type="NCBI Taxonomy" id="230809"/>
    <lineage>
        <taxon>Eukaryota</taxon>
        <taxon>Fungi</taxon>
        <taxon>Dikarya</taxon>
        <taxon>Basidiomycota</taxon>
        <taxon>Agaricomycotina</taxon>
        <taxon>Agaricomycetes</taxon>
        <taxon>Agaricomycetidae</taxon>
        <taxon>Agaricales</taxon>
        <taxon>Marasmiineae</taxon>
        <taxon>Mycenaceae</taxon>
        <taxon>Mycena</taxon>
    </lineage>
</organism>
<dbReference type="Proteomes" id="UP001215280">
    <property type="component" value="Unassembled WGS sequence"/>
</dbReference>
<dbReference type="Gene3D" id="3.40.50.1110">
    <property type="entry name" value="SGNH hydrolase"/>
    <property type="match status" value="1"/>
</dbReference>
<sequence length="155" mass="17460">MIPLELTPLYSPDSYPNRFWAVERNRTNWSVLIREILSGNVLTKLMLEAVMPSLPDSHIAIFDSHSLIQDMYNHPALYLNGTAPLNVTGCWNSCIAPFGGGNLTCTVQNGLVTVTYEKINRTDELHPSEQADRIIAREIALMLEGKTSKWTTWLN</sequence>
<dbReference type="InterPro" id="IPR036514">
    <property type="entry name" value="SGNH_hydro_sf"/>
</dbReference>
<accession>A0AAD7HMB8</accession>
<keyword evidence="2" id="KW-1185">Reference proteome</keyword>
<protein>
    <submittedName>
        <fullName evidence="1">Uncharacterized protein</fullName>
    </submittedName>
</protein>
<name>A0AAD7HMB8_9AGAR</name>
<gene>
    <name evidence="1" type="ORF">DFH07DRAFT_946555</name>
</gene>
<evidence type="ECO:0000313" key="1">
    <source>
        <dbReference type="EMBL" id="KAJ7723269.1"/>
    </source>
</evidence>
<proteinExistence type="predicted"/>
<evidence type="ECO:0000313" key="2">
    <source>
        <dbReference type="Proteomes" id="UP001215280"/>
    </source>
</evidence>
<dbReference type="AlphaFoldDB" id="A0AAD7HMB8"/>
<dbReference type="EMBL" id="JARJLG010000249">
    <property type="protein sequence ID" value="KAJ7723269.1"/>
    <property type="molecule type" value="Genomic_DNA"/>
</dbReference>
<comment type="caution">
    <text evidence="1">The sequence shown here is derived from an EMBL/GenBank/DDBJ whole genome shotgun (WGS) entry which is preliminary data.</text>
</comment>
<reference evidence="1" key="1">
    <citation type="submission" date="2023-03" db="EMBL/GenBank/DDBJ databases">
        <title>Massive genome expansion in bonnet fungi (Mycena s.s.) driven by repeated elements and novel gene families across ecological guilds.</title>
        <authorList>
            <consortium name="Lawrence Berkeley National Laboratory"/>
            <person name="Harder C.B."/>
            <person name="Miyauchi S."/>
            <person name="Viragh M."/>
            <person name="Kuo A."/>
            <person name="Thoen E."/>
            <person name="Andreopoulos B."/>
            <person name="Lu D."/>
            <person name="Skrede I."/>
            <person name="Drula E."/>
            <person name="Henrissat B."/>
            <person name="Morin E."/>
            <person name="Kohler A."/>
            <person name="Barry K."/>
            <person name="LaButti K."/>
            <person name="Morin E."/>
            <person name="Salamov A."/>
            <person name="Lipzen A."/>
            <person name="Mereny Z."/>
            <person name="Hegedus B."/>
            <person name="Baldrian P."/>
            <person name="Stursova M."/>
            <person name="Weitz H."/>
            <person name="Taylor A."/>
            <person name="Grigoriev I.V."/>
            <person name="Nagy L.G."/>
            <person name="Martin F."/>
            <person name="Kauserud H."/>
        </authorList>
    </citation>
    <scope>NUCLEOTIDE SEQUENCE</scope>
    <source>
        <strain evidence="1">CBHHK188m</strain>
    </source>
</reference>